<accession>A0A4Z1EA31</accession>
<proteinExistence type="predicted"/>
<keyword evidence="3" id="KW-1185">Reference proteome</keyword>
<name>A0A4Z1EA31_9HELO</name>
<keyword evidence="1" id="KW-0175">Coiled coil</keyword>
<feature type="coiled-coil region" evidence="1">
    <location>
        <begin position="42"/>
        <end position="69"/>
    </location>
</feature>
<comment type="caution">
    <text evidence="2">The sequence shown here is derived from an EMBL/GenBank/DDBJ whole genome shotgun (WGS) entry which is preliminary data.</text>
</comment>
<dbReference type="EMBL" id="PQXH01000273">
    <property type="protein sequence ID" value="TGO07468.1"/>
    <property type="molecule type" value="Genomic_DNA"/>
</dbReference>
<evidence type="ECO:0000313" key="3">
    <source>
        <dbReference type="Proteomes" id="UP000297777"/>
    </source>
</evidence>
<organism evidence="2 3">
    <name type="scientific">Botrytis tulipae</name>
    <dbReference type="NCBI Taxonomy" id="87230"/>
    <lineage>
        <taxon>Eukaryota</taxon>
        <taxon>Fungi</taxon>
        <taxon>Dikarya</taxon>
        <taxon>Ascomycota</taxon>
        <taxon>Pezizomycotina</taxon>
        <taxon>Leotiomycetes</taxon>
        <taxon>Helotiales</taxon>
        <taxon>Sclerotiniaceae</taxon>
        <taxon>Botrytis</taxon>
    </lineage>
</organism>
<dbReference type="AlphaFoldDB" id="A0A4Z1EA31"/>
<protein>
    <submittedName>
        <fullName evidence="2">Uncharacterized protein</fullName>
    </submittedName>
</protein>
<dbReference type="OrthoDB" id="3554366at2759"/>
<evidence type="ECO:0000313" key="2">
    <source>
        <dbReference type="EMBL" id="TGO07468.1"/>
    </source>
</evidence>
<sequence>MPEKESKTLPKMNISSAWTLLQKVSTLVNSLSKSQEEAKLSRNTDSQAIEKLNNKVKSLENELKGTDQSARERDLSLEVTPTEPHMRVVKTGVLEIERINNNFGTLGACML</sequence>
<dbReference type="Proteomes" id="UP000297777">
    <property type="component" value="Unassembled WGS sequence"/>
</dbReference>
<evidence type="ECO:0000256" key="1">
    <source>
        <dbReference type="SAM" id="Coils"/>
    </source>
</evidence>
<reference evidence="2 3" key="1">
    <citation type="submission" date="2017-12" db="EMBL/GenBank/DDBJ databases">
        <title>Comparative genomics of Botrytis spp.</title>
        <authorList>
            <person name="Valero-Jimenez C.A."/>
            <person name="Tapia P."/>
            <person name="Veloso J."/>
            <person name="Silva-Moreno E."/>
            <person name="Staats M."/>
            <person name="Valdes J.H."/>
            <person name="Van Kan J.A.L."/>
        </authorList>
    </citation>
    <scope>NUCLEOTIDE SEQUENCE [LARGE SCALE GENOMIC DNA]</scope>
    <source>
        <strain evidence="2 3">Bt9001</strain>
    </source>
</reference>
<gene>
    <name evidence="2" type="ORF">BTUL_0274g00100</name>
</gene>